<dbReference type="Proteomes" id="UP001567538">
    <property type="component" value="Unassembled WGS sequence"/>
</dbReference>
<accession>A0ABD1FH88</accession>
<reference evidence="2 3" key="1">
    <citation type="submission" date="2024-06" db="EMBL/GenBank/DDBJ databases">
        <title>A chromosome level genome sequence of Diviner's sage (Salvia divinorum).</title>
        <authorList>
            <person name="Ford S.A."/>
            <person name="Ro D.-K."/>
            <person name="Ness R.W."/>
            <person name="Phillips M.A."/>
        </authorList>
    </citation>
    <scope>NUCLEOTIDE SEQUENCE [LARGE SCALE GENOMIC DNA]</scope>
    <source>
        <strain evidence="2">SAF-2024a</strain>
        <tissue evidence="2">Leaf</tissue>
    </source>
</reference>
<protein>
    <submittedName>
        <fullName evidence="2">Uncharacterized protein</fullName>
    </submittedName>
</protein>
<sequence length="86" mass="10161">MSLIKCLRKRNTGKEDGEARERGEISWSAAKPNFERSRSRSNLEFSKKIPSFMHRIHNVESVPQTPTLQRSVGMRRDWSFEDLRRL</sequence>
<gene>
    <name evidence="2" type="ORF">AAHA92_33927</name>
</gene>
<evidence type="ECO:0000256" key="1">
    <source>
        <dbReference type="SAM" id="MobiDB-lite"/>
    </source>
</evidence>
<dbReference type="AlphaFoldDB" id="A0ABD1FH88"/>
<dbReference type="PANTHER" id="PTHR36019">
    <property type="entry name" value="PLANT/PROTEIN"/>
    <property type="match status" value="1"/>
</dbReference>
<dbReference type="PANTHER" id="PTHR36019:SF3">
    <property type="entry name" value="PLANT_PROTEIN"/>
    <property type="match status" value="1"/>
</dbReference>
<feature type="region of interest" description="Disordered" evidence="1">
    <location>
        <begin position="1"/>
        <end position="24"/>
    </location>
</feature>
<evidence type="ECO:0000313" key="3">
    <source>
        <dbReference type="Proteomes" id="UP001567538"/>
    </source>
</evidence>
<evidence type="ECO:0000313" key="2">
    <source>
        <dbReference type="EMBL" id="KAL1531225.1"/>
    </source>
</evidence>
<dbReference type="EMBL" id="JBEAFC010000015">
    <property type="protein sequence ID" value="KAL1531225.1"/>
    <property type="molecule type" value="Genomic_DNA"/>
</dbReference>
<proteinExistence type="predicted"/>
<comment type="caution">
    <text evidence="2">The sequence shown here is derived from an EMBL/GenBank/DDBJ whole genome shotgun (WGS) entry which is preliminary data.</text>
</comment>
<keyword evidence="3" id="KW-1185">Reference proteome</keyword>
<feature type="compositionally biased region" description="Basic and acidic residues" evidence="1">
    <location>
        <begin position="12"/>
        <end position="24"/>
    </location>
</feature>
<name>A0ABD1FH88_SALDI</name>
<organism evidence="2 3">
    <name type="scientific">Salvia divinorum</name>
    <name type="common">Maria pastora</name>
    <name type="synonym">Diviner's sage</name>
    <dbReference type="NCBI Taxonomy" id="28513"/>
    <lineage>
        <taxon>Eukaryota</taxon>
        <taxon>Viridiplantae</taxon>
        <taxon>Streptophyta</taxon>
        <taxon>Embryophyta</taxon>
        <taxon>Tracheophyta</taxon>
        <taxon>Spermatophyta</taxon>
        <taxon>Magnoliopsida</taxon>
        <taxon>eudicotyledons</taxon>
        <taxon>Gunneridae</taxon>
        <taxon>Pentapetalae</taxon>
        <taxon>asterids</taxon>
        <taxon>lamiids</taxon>
        <taxon>Lamiales</taxon>
        <taxon>Lamiaceae</taxon>
        <taxon>Nepetoideae</taxon>
        <taxon>Mentheae</taxon>
        <taxon>Salviinae</taxon>
        <taxon>Salvia</taxon>
        <taxon>Salvia subgen. Calosphace</taxon>
    </lineage>
</organism>
<feature type="compositionally biased region" description="Basic residues" evidence="1">
    <location>
        <begin position="1"/>
        <end position="11"/>
    </location>
</feature>